<proteinExistence type="predicted"/>
<protein>
    <submittedName>
        <fullName evidence="3">FmdB family transcriptional regulator</fullName>
    </submittedName>
</protein>
<feature type="domain" description="Putative regulatory protein FmdB zinc ribbon" evidence="2">
    <location>
        <begin position="1"/>
        <end position="42"/>
    </location>
</feature>
<dbReference type="OrthoDB" id="9813321at2"/>
<sequence>MPTYEYQCDACDHKFEEFQSISADPLTKCPECKKKKLRRLFSTGGGLLFKGSGFYITDYRSDSYKKSAEKGSKSSDSSSSKPAKSDSKGSSSSSSS</sequence>
<dbReference type="Pfam" id="PF09723">
    <property type="entry name" value="Zn_ribbon_8"/>
    <property type="match status" value="1"/>
</dbReference>
<evidence type="ECO:0000256" key="1">
    <source>
        <dbReference type="SAM" id="MobiDB-lite"/>
    </source>
</evidence>
<dbReference type="EMBL" id="PUHZ01000025">
    <property type="protein sequence ID" value="PQO42191.1"/>
    <property type="molecule type" value="Genomic_DNA"/>
</dbReference>
<dbReference type="PANTHER" id="PTHR34404:SF2">
    <property type="entry name" value="CONSERVED SERINE RICH PROTEIN"/>
    <property type="match status" value="1"/>
</dbReference>
<dbReference type="Proteomes" id="UP000237819">
    <property type="component" value="Unassembled WGS sequence"/>
</dbReference>
<evidence type="ECO:0000259" key="2">
    <source>
        <dbReference type="SMART" id="SM00834"/>
    </source>
</evidence>
<evidence type="ECO:0000313" key="4">
    <source>
        <dbReference type="Proteomes" id="UP000237819"/>
    </source>
</evidence>
<dbReference type="PANTHER" id="PTHR34404">
    <property type="entry name" value="REGULATORY PROTEIN, FMDB FAMILY"/>
    <property type="match status" value="1"/>
</dbReference>
<name>A0A2S8GD71_9BACT</name>
<accession>A0A2S8GD71</accession>
<reference evidence="3 4" key="1">
    <citation type="submission" date="2018-02" db="EMBL/GenBank/DDBJ databases">
        <title>Comparative genomes isolates from brazilian mangrove.</title>
        <authorList>
            <person name="Araujo J.E."/>
            <person name="Taketani R.G."/>
            <person name="Silva M.C.P."/>
            <person name="Loureco M.V."/>
            <person name="Andreote F.D."/>
        </authorList>
    </citation>
    <scope>NUCLEOTIDE SEQUENCE [LARGE SCALE GENOMIC DNA]</scope>
    <source>
        <strain evidence="3 4">Nap-Phe MGV</strain>
    </source>
</reference>
<feature type="compositionally biased region" description="Low complexity" evidence="1">
    <location>
        <begin position="74"/>
        <end position="96"/>
    </location>
</feature>
<comment type="caution">
    <text evidence="3">The sequence shown here is derived from an EMBL/GenBank/DDBJ whole genome shotgun (WGS) entry which is preliminary data.</text>
</comment>
<evidence type="ECO:0000313" key="3">
    <source>
        <dbReference type="EMBL" id="PQO42191.1"/>
    </source>
</evidence>
<dbReference type="AlphaFoldDB" id="A0A2S8GD71"/>
<feature type="region of interest" description="Disordered" evidence="1">
    <location>
        <begin position="66"/>
        <end position="96"/>
    </location>
</feature>
<dbReference type="InterPro" id="IPR013429">
    <property type="entry name" value="Regulatory_FmdB_Zinc_ribbon"/>
</dbReference>
<gene>
    <name evidence="3" type="ORF">C5Y93_27995</name>
</gene>
<organism evidence="3 4">
    <name type="scientific">Blastopirellula marina</name>
    <dbReference type="NCBI Taxonomy" id="124"/>
    <lineage>
        <taxon>Bacteria</taxon>
        <taxon>Pseudomonadati</taxon>
        <taxon>Planctomycetota</taxon>
        <taxon>Planctomycetia</taxon>
        <taxon>Pirellulales</taxon>
        <taxon>Pirellulaceae</taxon>
        <taxon>Blastopirellula</taxon>
    </lineage>
</organism>
<dbReference type="RefSeq" id="WP_105338773.1">
    <property type="nucleotide sequence ID" value="NZ_PUHZ01000025.1"/>
</dbReference>
<dbReference type="NCBIfam" id="TIGR02605">
    <property type="entry name" value="CxxC_CxxC_SSSS"/>
    <property type="match status" value="1"/>
</dbReference>
<dbReference type="SMART" id="SM00834">
    <property type="entry name" value="CxxC_CXXC_SSSS"/>
    <property type="match status" value="1"/>
</dbReference>